<proteinExistence type="predicted"/>
<dbReference type="InterPro" id="IPR052919">
    <property type="entry name" value="TA_system_RNase"/>
</dbReference>
<dbReference type="InterPro" id="IPR002716">
    <property type="entry name" value="PIN_dom"/>
</dbReference>
<evidence type="ECO:0000313" key="3">
    <source>
        <dbReference type="Proteomes" id="UP000226525"/>
    </source>
</evidence>
<accession>A0A2D6YFJ9</accession>
<organism evidence="2 3">
    <name type="scientific">SAR324 cluster bacterium</name>
    <dbReference type="NCBI Taxonomy" id="2024889"/>
    <lineage>
        <taxon>Bacteria</taxon>
        <taxon>Deltaproteobacteria</taxon>
        <taxon>SAR324 cluster</taxon>
    </lineage>
</organism>
<sequence length="77" mass="8837">MIVFWEDALLIKSGWVTGFHVQNWNEKLQQTSGIRFLPPTISEMLRSAALPPHHKDPFDLLLIAQALTHQMTLITKD</sequence>
<evidence type="ECO:0000313" key="2">
    <source>
        <dbReference type="EMBL" id="MAH61910.1"/>
    </source>
</evidence>
<protein>
    <recommendedName>
        <fullName evidence="1">PIN domain-containing protein</fullName>
    </recommendedName>
</protein>
<dbReference type="AlphaFoldDB" id="A0A2D6YFJ9"/>
<feature type="domain" description="PIN" evidence="1">
    <location>
        <begin position="25"/>
        <end position="77"/>
    </location>
</feature>
<gene>
    <name evidence="2" type="ORF">CMN54_00370</name>
</gene>
<comment type="caution">
    <text evidence="2">The sequence shown here is derived from an EMBL/GenBank/DDBJ whole genome shotgun (WGS) entry which is preliminary data.</text>
</comment>
<name>A0A2D6YFJ9_9DELT</name>
<evidence type="ECO:0000259" key="1">
    <source>
        <dbReference type="Pfam" id="PF01850"/>
    </source>
</evidence>
<dbReference type="Proteomes" id="UP000226525">
    <property type="component" value="Unassembled WGS sequence"/>
</dbReference>
<dbReference type="InterPro" id="IPR029060">
    <property type="entry name" value="PIN-like_dom_sf"/>
</dbReference>
<dbReference type="Pfam" id="PF01850">
    <property type="entry name" value="PIN"/>
    <property type="match status" value="1"/>
</dbReference>
<dbReference type="PANTHER" id="PTHR36173">
    <property type="entry name" value="RIBONUCLEASE VAPC16-RELATED"/>
    <property type="match status" value="1"/>
</dbReference>
<reference evidence="3" key="1">
    <citation type="submission" date="2017-09" db="EMBL/GenBank/DDBJ databases">
        <title>The Reconstruction of 2,631 Draft Metagenome-Assembled Genomes from the Global Oceans.</title>
        <authorList>
            <person name="Tully B.J."/>
            <person name="Graham E.D."/>
            <person name="Heidelberg J.F."/>
        </authorList>
    </citation>
    <scope>NUCLEOTIDE SEQUENCE [LARGE SCALE GENOMIC DNA]</scope>
</reference>
<dbReference type="SUPFAM" id="SSF88723">
    <property type="entry name" value="PIN domain-like"/>
    <property type="match status" value="1"/>
</dbReference>
<dbReference type="EMBL" id="NZEX01000003">
    <property type="protein sequence ID" value="MAH61910.1"/>
    <property type="molecule type" value="Genomic_DNA"/>
</dbReference>